<feature type="domain" description="DDE Tnp4" evidence="8">
    <location>
        <begin position="171"/>
        <end position="336"/>
    </location>
</feature>
<dbReference type="RefSeq" id="XP_050563587.1">
    <property type="nucleotide sequence ID" value="XM_050707630.1"/>
</dbReference>
<dbReference type="Pfam" id="PF26138">
    <property type="entry name" value="DUF8040"/>
    <property type="match status" value="1"/>
</dbReference>
<evidence type="ECO:0000256" key="1">
    <source>
        <dbReference type="ARBA" id="ARBA00001968"/>
    </source>
</evidence>
<gene>
    <name evidence="11" type="primary">LOC118278186</name>
</gene>
<comment type="cofactor">
    <cofactor evidence="1">
        <name>a divalent metal cation</name>
        <dbReference type="ChEBI" id="CHEBI:60240"/>
    </cofactor>
</comment>
<dbReference type="InterPro" id="IPR058353">
    <property type="entry name" value="DUF8040"/>
</dbReference>
<sequence>MDVDEALVVMYYYLRRKRRKTAKERKYWVHPILRERFSLGTFQNLITELRSDEIKFFNYFRMSITTFNHLLAQISVSINYQNTRFRDCICTEERLAIFLRYCASGCSFKELHYSYRVGVSTISKICKKISSTIWDVLRDEFMQIPDNERKWLEIAKSFDMKANFPHCLGAVDGKHIRVVKPNNTGSMYFNYKDYFSFVLLAVVDSEYRFIFMSVGSYGKECDSSIFKESTIWKKLNDGSLNIPKPRPLHATLQNDMPYVLVGDEAFPLSTNLLRPFGGTHLDHMKKIFNYRLSRARRYVECAFGILANKWRIFHRPLDVHPDTAIEIVKACTVLHNFVREKDGLNFEDIHYAAENPMQEQVQLQNCNPRGGPIANDIRSEFANYFVSTIGSVPWQPEAHG</sequence>
<accession>A0A9R0ECT7</accession>
<keyword evidence="4" id="KW-0540">Nuclease</keyword>
<keyword evidence="7" id="KW-0539">Nucleus</keyword>
<proteinExistence type="inferred from homology"/>
<feature type="domain" description="DUF8040" evidence="9">
    <location>
        <begin position="49"/>
        <end position="131"/>
    </location>
</feature>
<evidence type="ECO:0000256" key="5">
    <source>
        <dbReference type="ARBA" id="ARBA00022723"/>
    </source>
</evidence>
<evidence type="ECO:0000256" key="7">
    <source>
        <dbReference type="ARBA" id="ARBA00023242"/>
    </source>
</evidence>
<dbReference type="PANTHER" id="PTHR22930">
    <property type="match status" value="1"/>
</dbReference>
<protein>
    <submittedName>
        <fullName evidence="11">Uncharacterized protein LOC118278186 isoform X1</fullName>
    </submittedName>
</protein>
<evidence type="ECO:0000256" key="3">
    <source>
        <dbReference type="ARBA" id="ARBA00006958"/>
    </source>
</evidence>
<evidence type="ECO:0000259" key="8">
    <source>
        <dbReference type="Pfam" id="PF13359"/>
    </source>
</evidence>
<dbReference type="OrthoDB" id="2668416at2759"/>
<dbReference type="Proteomes" id="UP000829999">
    <property type="component" value="Unplaced"/>
</dbReference>
<evidence type="ECO:0000256" key="4">
    <source>
        <dbReference type="ARBA" id="ARBA00022722"/>
    </source>
</evidence>
<evidence type="ECO:0000256" key="6">
    <source>
        <dbReference type="ARBA" id="ARBA00022801"/>
    </source>
</evidence>
<evidence type="ECO:0000259" key="9">
    <source>
        <dbReference type="Pfam" id="PF26138"/>
    </source>
</evidence>
<organism evidence="10 11">
    <name type="scientific">Spodoptera frugiperda</name>
    <name type="common">Fall armyworm</name>
    <dbReference type="NCBI Taxonomy" id="7108"/>
    <lineage>
        <taxon>Eukaryota</taxon>
        <taxon>Metazoa</taxon>
        <taxon>Ecdysozoa</taxon>
        <taxon>Arthropoda</taxon>
        <taxon>Hexapoda</taxon>
        <taxon>Insecta</taxon>
        <taxon>Pterygota</taxon>
        <taxon>Neoptera</taxon>
        <taxon>Endopterygota</taxon>
        <taxon>Lepidoptera</taxon>
        <taxon>Glossata</taxon>
        <taxon>Ditrysia</taxon>
        <taxon>Noctuoidea</taxon>
        <taxon>Noctuidae</taxon>
        <taxon>Amphipyrinae</taxon>
        <taxon>Spodoptera</taxon>
    </lineage>
</organism>
<dbReference type="AlphaFoldDB" id="A0A9R0ECT7"/>
<keyword evidence="5" id="KW-0479">Metal-binding</keyword>
<comment type="similarity">
    <text evidence="3">Belongs to the HARBI1 family.</text>
</comment>
<dbReference type="GO" id="GO:0004518">
    <property type="term" value="F:nuclease activity"/>
    <property type="evidence" value="ECO:0007669"/>
    <property type="project" value="UniProtKB-KW"/>
</dbReference>
<dbReference type="GO" id="GO:0046872">
    <property type="term" value="F:metal ion binding"/>
    <property type="evidence" value="ECO:0007669"/>
    <property type="project" value="UniProtKB-KW"/>
</dbReference>
<keyword evidence="10" id="KW-1185">Reference proteome</keyword>
<evidence type="ECO:0000313" key="10">
    <source>
        <dbReference type="Proteomes" id="UP000829999"/>
    </source>
</evidence>
<name>A0A9R0ECT7_SPOFR</name>
<keyword evidence="6" id="KW-0378">Hydrolase</keyword>
<reference evidence="11" key="1">
    <citation type="submission" date="2025-08" db="UniProtKB">
        <authorList>
            <consortium name="RefSeq"/>
        </authorList>
    </citation>
    <scope>IDENTIFICATION</scope>
    <source>
        <tissue evidence="11">Whole larval tissue</tissue>
    </source>
</reference>
<dbReference type="Pfam" id="PF13359">
    <property type="entry name" value="DDE_Tnp_4"/>
    <property type="match status" value="1"/>
</dbReference>
<dbReference type="InterPro" id="IPR045249">
    <property type="entry name" value="HARBI1-like"/>
</dbReference>
<dbReference type="GO" id="GO:0016787">
    <property type="term" value="F:hydrolase activity"/>
    <property type="evidence" value="ECO:0007669"/>
    <property type="project" value="UniProtKB-KW"/>
</dbReference>
<dbReference type="GO" id="GO:0005634">
    <property type="term" value="C:nucleus"/>
    <property type="evidence" value="ECO:0007669"/>
    <property type="project" value="UniProtKB-SubCell"/>
</dbReference>
<dbReference type="InterPro" id="IPR027806">
    <property type="entry name" value="HARBI1_dom"/>
</dbReference>
<evidence type="ECO:0000313" key="11">
    <source>
        <dbReference type="RefSeq" id="XP_050563587.1"/>
    </source>
</evidence>
<dbReference type="GeneID" id="118278186"/>
<comment type="subcellular location">
    <subcellularLocation>
        <location evidence="2">Nucleus</location>
    </subcellularLocation>
</comment>
<dbReference type="PANTHER" id="PTHR22930:SF269">
    <property type="entry name" value="NUCLEASE HARBI1-LIKE PROTEIN"/>
    <property type="match status" value="1"/>
</dbReference>
<evidence type="ECO:0000256" key="2">
    <source>
        <dbReference type="ARBA" id="ARBA00004123"/>
    </source>
</evidence>